<keyword evidence="2" id="KW-0802">TPR repeat</keyword>
<feature type="repeat" description="TPR" evidence="2">
    <location>
        <begin position="233"/>
        <end position="266"/>
    </location>
</feature>
<dbReference type="InterPro" id="IPR001789">
    <property type="entry name" value="Sig_transdc_resp-reg_receiver"/>
</dbReference>
<name>A0A177NBW2_9GAMM</name>
<proteinExistence type="predicted"/>
<reference evidence="5" key="1">
    <citation type="submission" date="2016-03" db="EMBL/GenBank/DDBJ databases">
        <authorList>
            <person name="Heylen K."/>
            <person name="De Vos P."/>
            <person name="Vekeman B."/>
        </authorList>
    </citation>
    <scope>NUCLEOTIDE SEQUENCE [LARGE SCALE GENOMIC DNA]</scope>
    <source>
        <strain evidence="5">R-45383</strain>
    </source>
</reference>
<dbReference type="SMART" id="SM00448">
    <property type="entry name" value="REC"/>
    <property type="match status" value="1"/>
</dbReference>
<evidence type="ECO:0000313" key="5">
    <source>
        <dbReference type="Proteomes" id="UP000077628"/>
    </source>
</evidence>
<feature type="modified residue" description="4-aspartylphosphate" evidence="1">
    <location>
        <position position="59"/>
    </location>
</feature>
<comment type="caution">
    <text evidence="4">The sequence shown here is derived from an EMBL/GenBank/DDBJ whole genome shotgun (WGS) entry which is preliminary data.</text>
</comment>
<dbReference type="Pfam" id="PF00072">
    <property type="entry name" value="Response_reg"/>
    <property type="match status" value="1"/>
</dbReference>
<dbReference type="GO" id="GO:0000160">
    <property type="term" value="P:phosphorelay signal transduction system"/>
    <property type="evidence" value="ECO:0007669"/>
    <property type="project" value="InterPro"/>
</dbReference>
<dbReference type="RefSeq" id="WP_064030825.1">
    <property type="nucleotide sequence ID" value="NZ_LUUK01000196.1"/>
</dbReference>
<feature type="repeat" description="TPR" evidence="2">
    <location>
        <begin position="446"/>
        <end position="479"/>
    </location>
</feature>
<dbReference type="PANTHER" id="PTHR43228">
    <property type="entry name" value="TWO-COMPONENT RESPONSE REGULATOR"/>
    <property type="match status" value="1"/>
</dbReference>
<accession>A0A177NBW2</accession>
<keyword evidence="5" id="KW-1185">Reference proteome</keyword>
<dbReference type="GO" id="GO:0016301">
    <property type="term" value="F:kinase activity"/>
    <property type="evidence" value="ECO:0007669"/>
    <property type="project" value="UniProtKB-KW"/>
</dbReference>
<gene>
    <name evidence="4" type="ORF">A1355_11695</name>
</gene>
<dbReference type="SUPFAM" id="SSF48452">
    <property type="entry name" value="TPR-like"/>
    <property type="match status" value="2"/>
</dbReference>
<evidence type="ECO:0000256" key="1">
    <source>
        <dbReference type="PROSITE-ProRule" id="PRU00169"/>
    </source>
</evidence>
<dbReference type="AlphaFoldDB" id="A0A177NBW2"/>
<evidence type="ECO:0000256" key="2">
    <source>
        <dbReference type="PROSITE-ProRule" id="PRU00339"/>
    </source>
</evidence>
<dbReference type="Proteomes" id="UP000077628">
    <property type="component" value="Unassembled WGS sequence"/>
</dbReference>
<dbReference type="SUPFAM" id="SSF52172">
    <property type="entry name" value="CheY-like"/>
    <property type="match status" value="1"/>
</dbReference>
<feature type="domain" description="Response regulatory" evidence="3">
    <location>
        <begin position="9"/>
        <end position="128"/>
    </location>
</feature>
<keyword evidence="1" id="KW-0597">Phosphoprotein</keyword>
<evidence type="ECO:0000259" key="3">
    <source>
        <dbReference type="PROSITE" id="PS50110"/>
    </source>
</evidence>
<evidence type="ECO:0000313" key="4">
    <source>
        <dbReference type="EMBL" id="OAI14933.1"/>
    </source>
</evidence>
<dbReference type="InterPro" id="IPR019734">
    <property type="entry name" value="TPR_rpt"/>
</dbReference>
<dbReference type="PROSITE" id="PS50005">
    <property type="entry name" value="TPR"/>
    <property type="match status" value="2"/>
</dbReference>
<dbReference type="PROSITE" id="PS50110">
    <property type="entry name" value="RESPONSE_REGULATORY"/>
    <property type="match status" value="1"/>
</dbReference>
<dbReference type="EMBL" id="LUUK01000196">
    <property type="protein sequence ID" value="OAI14933.1"/>
    <property type="molecule type" value="Genomic_DNA"/>
</dbReference>
<organism evidence="4 5">
    <name type="scientific">Methylomonas koyamae</name>
    <dbReference type="NCBI Taxonomy" id="702114"/>
    <lineage>
        <taxon>Bacteria</taxon>
        <taxon>Pseudomonadati</taxon>
        <taxon>Pseudomonadota</taxon>
        <taxon>Gammaproteobacteria</taxon>
        <taxon>Methylococcales</taxon>
        <taxon>Methylococcaceae</taxon>
        <taxon>Methylomonas</taxon>
    </lineage>
</organism>
<dbReference type="STRING" id="702114.A1355_11695"/>
<dbReference type="Pfam" id="PF00515">
    <property type="entry name" value="TPR_1"/>
    <property type="match status" value="1"/>
</dbReference>
<dbReference type="InterPro" id="IPR052048">
    <property type="entry name" value="ST_Response_Regulator"/>
</dbReference>
<sequence length="542" mass="61050">MKFSLLGKATLLVDDNPVMRKAIREMLYALDADQVSEADSGQAAIVAMTKTRFDVVLCDYNLGPGKNGQQVLEEARFRRLIDYRCVFVMISAEQSTAAVLGAMEGKPDEYLTKPFNAQQLISRLSRNFARKDFLAPVERAIDKGNLPLAIQQCDHLLAQNDKKMHLNLLKLRAELAISVGDFDKARAIYQEVLHQRELSWARIGLGVIDFQNNNIEQAIAGFRSLMAENPMLMECYDWLGKAYEALDQYGDVENVMHQALELSPQSILRQKKLAETADKNGNLETAEKAYKNVVKLGKHSVHRSSADYAGLARLYARSNAGTQALQVLEEMRKEYANQPEADLRASALEIEVFKALGNEEAADKALQRTVQLAGLLGNKAPRELQLEVVKACFQNDQHGKAEEILYDLIKYHIDDDAFLNAVRKMQSDIGLHNHSEILIQKTKQALIAANNRGVALYKQGKFKEALDLFEQAIVNLPDNKTIILNMLKIMIHDLKANDFDEEKNRRTKALFKKAKQIGVDPHKLGILQIEYAKLLHAHSERI</sequence>
<dbReference type="CDD" id="cd17589">
    <property type="entry name" value="REC_TPR"/>
    <property type="match status" value="1"/>
</dbReference>
<keyword evidence="4" id="KW-0808">Transferase</keyword>
<dbReference type="Gene3D" id="3.40.50.2300">
    <property type="match status" value="1"/>
</dbReference>
<keyword evidence="4" id="KW-0418">Kinase</keyword>
<dbReference type="OrthoDB" id="7298659at2"/>
<dbReference type="Gene3D" id="1.25.40.10">
    <property type="entry name" value="Tetratricopeptide repeat domain"/>
    <property type="match status" value="3"/>
</dbReference>
<dbReference type="PANTHER" id="PTHR43228:SF1">
    <property type="entry name" value="TWO-COMPONENT RESPONSE REGULATOR ARR22"/>
    <property type="match status" value="1"/>
</dbReference>
<dbReference type="InterPro" id="IPR011006">
    <property type="entry name" value="CheY-like_superfamily"/>
</dbReference>
<dbReference type="SMART" id="SM00028">
    <property type="entry name" value="TPR"/>
    <property type="match status" value="4"/>
</dbReference>
<protein>
    <submittedName>
        <fullName evidence="4">Histidine kinase</fullName>
    </submittedName>
</protein>
<dbReference type="InterPro" id="IPR011990">
    <property type="entry name" value="TPR-like_helical_dom_sf"/>
</dbReference>